<dbReference type="EMBL" id="CP035807">
    <property type="protein sequence ID" value="QEN04870.1"/>
    <property type="molecule type" value="Genomic_DNA"/>
</dbReference>
<dbReference type="KEGG" id="sper:EW093_09185"/>
<accession>A0A5C1QCT6</accession>
<protein>
    <submittedName>
        <fullName evidence="1">Uncharacterized protein</fullName>
    </submittedName>
</protein>
<gene>
    <name evidence="1" type="ORF">EW093_09185</name>
</gene>
<evidence type="ECO:0000313" key="1">
    <source>
        <dbReference type="EMBL" id="QEN04870.1"/>
    </source>
</evidence>
<name>A0A5C1QCT6_9SPIO</name>
<dbReference type="RefSeq" id="WP_149568111.1">
    <property type="nucleotide sequence ID" value="NZ_CP035807.1"/>
</dbReference>
<proteinExistence type="predicted"/>
<keyword evidence="2" id="KW-1185">Reference proteome</keyword>
<dbReference type="AlphaFoldDB" id="A0A5C1QCT6"/>
<organism evidence="1 2">
    <name type="scientific">Thiospirochaeta perfilievii</name>
    <dbReference type="NCBI Taxonomy" id="252967"/>
    <lineage>
        <taxon>Bacteria</taxon>
        <taxon>Pseudomonadati</taxon>
        <taxon>Spirochaetota</taxon>
        <taxon>Spirochaetia</taxon>
        <taxon>Spirochaetales</taxon>
        <taxon>Spirochaetaceae</taxon>
        <taxon>Thiospirochaeta</taxon>
    </lineage>
</organism>
<sequence length="204" mass="23722">MKPFLILILLTISINIFSLDEPFVEIYQTHDNGLYGRSEDRDMLLSIKESVFVRFETLKAEQEYNFLTGVVLSSTTVNNLESMLQGKNSVQVGFIKISKFENVYTIEDDNLFLSFSFSVEKPTDEIISVIENHYKNLPEVLESVKNHYLENYVIRIHSAENILRPEAKEITYDEALIMATIIGDKEQWLWGIHNGRDYLKELLF</sequence>
<reference evidence="1 2" key="2">
    <citation type="submission" date="2019-09" db="EMBL/GenBank/DDBJ databases">
        <title>Complete Genome Sequence and Methylome Analysis of free living Spirochaetas.</title>
        <authorList>
            <person name="Leshcheva N."/>
            <person name="Mikheeva N."/>
        </authorList>
    </citation>
    <scope>NUCLEOTIDE SEQUENCE [LARGE SCALE GENOMIC DNA]</scope>
    <source>
        <strain evidence="1 2">P</strain>
    </source>
</reference>
<dbReference type="Proteomes" id="UP000323824">
    <property type="component" value="Chromosome"/>
</dbReference>
<dbReference type="OrthoDB" id="370205at2"/>
<reference evidence="1 2" key="1">
    <citation type="submission" date="2019-02" db="EMBL/GenBank/DDBJ databases">
        <authorList>
            <person name="Fomenkov A."/>
            <person name="Dubinina G."/>
            <person name="Grabovich M."/>
            <person name="Vincze T."/>
            <person name="Roberts R.J."/>
        </authorList>
    </citation>
    <scope>NUCLEOTIDE SEQUENCE [LARGE SCALE GENOMIC DNA]</scope>
    <source>
        <strain evidence="1 2">P</strain>
    </source>
</reference>
<evidence type="ECO:0000313" key="2">
    <source>
        <dbReference type="Proteomes" id="UP000323824"/>
    </source>
</evidence>